<dbReference type="InterPro" id="IPR023393">
    <property type="entry name" value="START-like_dom_sf"/>
</dbReference>
<dbReference type="Gene3D" id="3.30.530.20">
    <property type="match status" value="1"/>
</dbReference>
<reference evidence="1" key="1">
    <citation type="journal article" date="2014" name="Front. Microbiol.">
        <title>High frequency of phylogenetically diverse reductive dehalogenase-homologous genes in deep subseafloor sedimentary metagenomes.</title>
        <authorList>
            <person name="Kawai M."/>
            <person name="Futagami T."/>
            <person name="Toyoda A."/>
            <person name="Takaki Y."/>
            <person name="Nishi S."/>
            <person name="Hori S."/>
            <person name="Arai W."/>
            <person name="Tsubouchi T."/>
            <person name="Morono Y."/>
            <person name="Uchiyama I."/>
            <person name="Ito T."/>
            <person name="Fujiyama A."/>
            <person name="Inagaki F."/>
            <person name="Takami H."/>
        </authorList>
    </citation>
    <scope>NUCLEOTIDE SEQUENCE</scope>
    <source>
        <strain evidence="1">Expedition CK06-06</strain>
    </source>
</reference>
<protein>
    <recommendedName>
        <fullName evidence="2">Coenzyme Q-binding protein COQ10 START domain-containing protein</fullName>
    </recommendedName>
</protein>
<accession>X0UDK6</accession>
<feature type="non-terminal residue" evidence="1">
    <location>
        <position position="1"/>
    </location>
</feature>
<evidence type="ECO:0000313" key="1">
    <source>
        <dbReference type="EMBL" id="GAG03685.1"/>
    </source>
</evidence>
<dbReference type="Pfam" id="PF10604">
    <property type="entry name" value="Polyketide_cyc2"/>
    <property type="match status" value="1"/>
</dbReference>
<evidence type="ECO:0008006" key="2">
    <source>
        <dbReference type="Google" id="ProtNLM"/>
    </source>
</evidence>
<comment type="caution">
    <text evidence="1">The sequence shown here is derived from an EMBL/GenBank/DDBJ whole genome shotgun (WGS) entry which is preliminary data.</text>
</comment>
<dbReference type="EMBL" id="BARS01022759">
    <property type="protein sequence ID" value="GAG03685.1"/>
    <property type="molecule type" value="Genomic_DNA"/>
</dbReference>
<dbReference type="AlphaFoldDB" id="X0UDK6"/>
<dbReference type="InterPro" id="IPR019587">
    <property type="entry name" value="Polyketide_cyclase/dehydratase"/>
</dbReference>
<name>X0UDK6_9ZZZZ</name>
<dbReference type="SUPFAM" id="SSF55961">
    <property type="entry name" value="Bet v1-like"/>
    <property type="match status" value="1"/>
</dbReference>
<organism evidence="1">
    <name type="scientific">marine sediment metagenome</name>
    <dbReference type="NCBI Taxonomy" id="412755"/>
    <lineage>
        <taxon>unclassified sequences</taxon>
        <taxon>metagenomes</taxon>
        <taxon>ecological metagenomes</taxon>
    </lineage>
</organism>
<proteinExistence type="predicted"/>
<sequence length="146" mass="16563">RIMATVERTISINAPVEKVFDYISDATNEPEYLPSQVEAEYVTRTEEGVGSRYRWVYKLLGIRFEGESTCTEYVRNERIVTETKGGIVSTWTYTFEPENGGTKLTLVVDYTIPIPVLGRFAEALVLRQNEREADLAMANLKAIMEA</sequence>
<gene>
    <name evidence="1" type="ORF">S01H1_36336</name>
</gene>